<evidence type="ECO:0000259" key="1">
    <source>
        <dbReference type="Pfam" id="PF17996"/>
    </source>
</evidence>
<dbReference type="EMBL" id="JADGJH010002068">
    <property type="protein sequence ID" value="KAJ3104224.1"/>
    <property type="molecule type" value="Genomic_DNA"/>
</dbReference>
<dbReference type="Gene3D" id="2.60.120.260">
    <property type="entry name" value="Galactose-binding domain-like"/>
    <property type="match status" value="1"/>
</dbReference>
<reference evidence="2" key="1">
    <citation type="submission" date="2020-05" db="EMBL/GenBank/DDBJ databases">
        <title>Phylogenomic resolution of chytrid fungi.</title>
        <authorList>
            <person name="Stajich J.E."/>
            <person name="Amses K."/>
            <person name="Simmons R."/>
            <person name="Seto K."/>
            <person name="Myers J."/>
            <person name="Bonds A."/>
            <person name="Quandt C.A."/>
            <person name="Barry K."/>
            <person name="Liu P."/>
            <person name="Grigoriev I."/>
            <person name="Longcore J.E."/>
            <person name="James T.Y."/>
        </authorList>
    </citation>
    <scope>NUCLEOTIDE SEQUENCE</scope>
    <source>
        <strain evidence="2">JEL0513</strain>
    </source>
</reference>
<proteinExistence type="predicted"/>
<dbReference type="AlphaFoldDB" id="A0AAD5STI5"/>
<organism evidence="2 3">
    <name type="scientific">Physocladia obscura</name>
    <dbReference type="NCBI Taxonomy" id="109957"/>
    <lineage>
        <taxon>Eukaryota</taxon>
        <taxon>Fungi</taxon>
        <taxon>Fungi incertae sedis</taxon>
        <taxon>Chytridiomycota</taxon>
        <taxon>Chytridiomycota incertae sedis</taxon>
        <taxon>Chytridiomycetes</taxon>
        <taxon>Chytridiales</taxon>
        <taxon>Chytriomycetaceae</taxon>
        <taxon>Physocladia</taxon>
    </lineage>
</organism>
<protein>
    <recommendedName>
        <fullName evidence="1">Carbohydrate esterase 2 N-terminal domain-containing protein</fullName>
    </recommendedName>
</protein>
<dbReference type="Proteomes" id="UP001211907">
    <property type="component" value="Unassembled WGS sequence"/>
</dbReference>
<feature type="non-terminal residue" evidence="2">
    <location>
        <position position="245"/>
    </location>
</feature>
<dbReference type="InterPro" id="IPR036514">
    <property type="entry name" value="SGNH_hydro_sf"/>
</dbReference>
<evidence type="ECO:0000313" key="3">
    <source>
        <dbReference type="Proteomes" id="UP001211907"/>
    </source>
</evidence>
<dbReference type="InterPro" id="IPR040794">
    <property type="entry name" value="CE2_N"/>
</dbReference>
<accession>A0AAD5STI5</accession>
<comment type="caution">
    <text evidence="2">The sequence shown here is derived from an EMBL/GenBank/DDBJ whole genome shotgun (WGS) entry which is preliminary data.</text>
</comment>
<gene>
    <name evidence="2" type="ORF">HK100_004089</name>
</gene>
<sequence length="245" mass="26695">STNQNDAPASLPRVYLRWKSFSRPYFRQFAFSGSGVVASVSGTKISVKLASIGGPVYYATVIDGIPGPRFAVGKKDDSTPQIINIASGLSDSIHRVEIYRDNEVAEPISVFLGFFDGTIVKTSAPVANYNFEIIGDSLSVGYGILGVEYHPNDKNDPSLHCPRTNENTSWFHTYGAIAARYFNAQVSTVAWSGWGISRGYGGAPDNLIPTIYSTLLGKWSDVSYSFSTTMDVILINLKGNDWVLN</sequence>
<dbReference type="PANTHER" id="PTHR37834:SF2">
    <property type="entry name" value="ESTERASE, SGNH HYDROLASE-TYPE"/>
    <property type="match status" value="1"/>
</dbReference>
<name>A0AAD5STI5_9FUNG</name>
<dbReference type="Pfam" id="PF17996">
    <property type="entry name" value="CE2_N"/>
    <property type="match status" value="1"/>
</dbReference>
<feature type="domain" description="Carbohydrate esterase 2 N-terminal" evidence="1">
    <location>
        <begin position="23"/>
        <end position="115"/>
    </location>
</feature>
<keyword evidence="3" id="KW-1185">Reference proteome</keyword>
<evidence type="ECO:0000313" key="2">
    <source>
        <dbReference type="EMBL" id="KAJ3104224.1"/>
    </source>
</evidence>
<dbReference type="SUPFAM" id="SSF52266">
    <property type="entry name" value="SGNH hydrolase"/>
    <property type="match status" value="1"/>
</dbReference>
<dbReference type="PANTHER" id="PTHR37834">
    <property type="entry name" value="GDSL-LIKE LIPASE/ACYLHYDROLASE DOMAIN PROTEIN (AFU_ORTHOLOGUE AFUA_2G00620)"/>
    <property type="match status" value="1"/>
</dbReference>
<dbReference type="Gene3D" id="3.40.50.1110">
    <property type="entry name" value="SGNH hydrolase"/>
    <property type="match status" value="1"/>
</dbReference>
<dbReference type="InterPro" id="IPR052762">
    <property type="entry name" value="PCW_deacetylase/CE"/>
</dbReference>